<evidence type="ECO:0000256" key="5">
    <source>
        <dbReference type="ARBA" id="ARBA00015329"/>
    </source>
</evidence>
<protein>
    <recommendedName>
        <fullName evidence="5">Beta-sarcoglycan</fullName>
    </recommendedName>
</protein>
<evidence type="ECO:0000256" key="3">
    <source>
        <dbReference type="ARBA" id="ARBA00004274"/>
    </source>
</evidence>
<keyword evidence="10 16" id="KW-1133">Transmembrane helix</keyword>
<accession>T1J3F8</accession>
<comment type="function">
    <text evidence="1">Component of the sarcoglycan complex, a subcomplex of the dystrophin-glycoprotein complex which forms a link between the F-actin cytoskeleton and the extracellular matrix.</text>
</comment>
<sequence length="321" mass="35435">MAFAEVSFGDGMSMREKALHKRRINKQHSSNFKAGYVPINENYLHKTGIRGRKSFLVYGVVALLFLVVLGNLLVTLILLSVLRIGYGMEGLEFLPSGDLLKFLVPSDLNYVIPAQGIIGGFINRDLNIYGSNGGKLDLSASCDTLKPASISLEPRETTIKNVDSFRIINPNNGKTVFNTDYIDFGLPKSVKSINVKKAKLSRVTSPIDSSLTLSSVRQIHLLGSEGINMVSKEIVWSTEEDLILKSVNGSIHIRGLNGMFINVESHLTKDVSLFPTKKKYGQYKICVCKNNKRLFRIHVSANSHHYDCSNAIVSGKSNPCA</sequence>
<comment type="subunit">
    <text evidence="15">Cross-link to form 2 major subcomplexes: one consisting of SGCB, SGCD and SGCG and the other consisting of SGCB and SGCD. The association between SGCB and SGCG is particularly strong while SGCA is loosely associated with the other sarcoglycans.</text>
</comment>
<evidence type="ECO:0000256" key="12">
    <source>
        <dbReference type="ARBA" id="ARBA00023157"/>
    </source>
</evidence>
<evidence type="ECO:0000256" key="4">
    <source>
        <dbReference type="ARBA" id="ARBA00007574"/>
    </source>
</evidence>
<evidence type="ECO:0000256" key="8">
    <source>
        <dbReference type="ARBA" id="ARBA00022692"/>
    </source>
</evidence>
<dbReference type="InterPro" id="IPR027659">
    <property type="entry name" value="Sgcb"/>
</dbReference>
<evidence type="ECO:0000256" key="9">
    <source>
        <dbReference type="ARBA" id="ARBA00022968"/>
    </source>
</evidence>
<comment type="similarity">
    <text evidence="4">Belongs to the sarcoglycan beta/delta/gamma/zeta family.</text>
</comment>
<keyword evidence="12" id="KW-1015">Disulfide bond</keyword>
<dbReference type="PANTHER" id="PTHR21142:SF2">
    <property type="entry name" value="BETA-SARCOGLYCAN"/>
    <property type="match status" value="1"/>
</dbReference>
<dbReference type="Proteomes" id="UP000014500">
    <property type="component" value="Unassembled WGS sequence"/>
</dbReference>
<comment type="subcellular location">
    <subcellularLocation>
        <location evidence="3">Cell membrane</location>
        <location evidence="3">Sarcolemma</location>
        <topology evidence="3">Single-pass type II membrane protein</topology>
    </subcellularLocation>
    <subcellularLocation>
        <location evidence="2">Cytoplasm</location>
        <location evidence="2">Cytoskeleton</location>
    </subcellularLocation>
</comment>
<keyword evidence="6" id="KW-1003">Cell membrane</keyword>
<evidence type="ECO:0000256" key="16">
    <source>
        <dbReference type="SAM" id="Phobius"/>
    </source>
</evidence>
<dbReference type="GO" id="GO:0016012">
    <property type="term" value="C:sarcoglycan complex"/>
    <property type="evidence" value="ECO:0007669"/>
    <property type="project" value="InterPro"/>
</dbReference>
<evidence type="ECO:0000256" key="7">
    <source>
        <dbReference type="ARBA" id="ARBA00022490"/>
    </source>
</evidence>
<dbReference type="Pfam" id="PF04790">
    <property type="entry name" value="Sarcoglycan_1"/>
    <property type="match status" value="1"/>
</dbReference>
<dbReference type="GO" id="GO:0007517">
    <property type="term" value="P:muscle organ development"/>
    <property type="evidence" value="ECO:0007669"/>
    <property type="project" value="InterPro"/>
</dbReference>
<dbReference type="EMBL" id="JH431826">
    <property type="status" value="NOT_ANNOTATED_CDS"/>
    <property type="molecule type" value="Genomic_DNA"/>
</dbReference>
<dbReference type="eggNOG" id="ENOG502QUW4">
    <property type="taxonomic scope" value="Eukaryota"/>
</dbReference>
<dbReference type="AlphaFoldDB" id="T1J3F8"/>
<keyword evidence="14" id="KW-0206">Cytoskeleton</keyword>
<keyword evidence="13" id="KW-0325">Glycoprotein</keyword>
<dbReference type="PANTHER" id="PTHR21142">
    <property type="entry name" value="SARCOGLYCANS"/>
    <property type="match status" value="1"/>
</dbReference>
<evidence type="ECO:0000256" key="15">
    <source>
        <dbReference type="ARBA" id="ARBA00026041"/>
    </source>
</evidence>
<dbReference type="EnsemblMetazoa" id="SMAR008123-RA">
    <property type="protein sequence ID" value="SMAR008123-PA"/>
    <property type="gene ID" value="SMAR008123"/>
</dbReference>
<dbReference type="OMA" id="KGVQGME"/>
<keyword evidence="11 16" id="KW-0472">Membrane</keyword>
<keyword evidence="18" id="KW-1185">Reference proteome</keyword>
<evidence type="ECO:0000256" key="13">
    <source>
        <dbReference type="ARBA" id="ARBA00023180"/>
    </source>
</evidence>
<keyword evidence="7" id="KW-0963">Cytoplasm</keyword>
<evidence type="ECO:0000256" key="2">
    <source>
        <dbReference type="ARBA" id="ARBA00004245"/>
    </source>
</evidence>
<dbReference type="HOGENOM" id="CLU_066515_0_0_1"/>
<keyword evidence="8 16" id="KW-0812">Transmembrane</keyword>
<evidence type="ECO:0000256" key="1">
    <source>
        <dbReference type="ARBA" id="ARBA00002860"/>
    </source>
</evidence>
<evidence type="ECO:0000313" key="17">
    <source>
        <dbReference type="EnsemblMetazoa" id="SMAR008123-PA"/>
    </source>
</evidence>
<dbReference type="GO" id="GO:0005856">
    <property type="term" value="C:cytoskeleton"/>
    <property type="evidence" value="ECO:0007669"/>
    <property type="project" value="UniProtKB-SubCell"/>
</dbReference>
<keyword evidence="9" id="KW-0735">Signal-anchor</keyword>
<dbReference type="GO" id="GO:0042383">
    <property type="term" value="C:sarcolemma"/>
    <property type="evidence" value="ECO:0007669"/>
    <property type="project" value="UniProtKB-SubCell"/>
</dbReference>
<name>T1J3F8_STRMM</name>
<evidence type="ECO:0000256" key="6">
    <source>
        <dbReference type="ARBA" id="ARBA00022475"/>
    </source>
</evidence>
<evidence type="ECO:0000256" key="10">
    <source>
        <dbReference type="ARBA" id="ARBA00022989"/>
    </source>
</evidence>
<evidence type="ECO:0000256" key="11">
    <source>
        <dbReference type="ARBA" id="ARBA00023136"/>
    </source>
</evidence>
<organism evidence="17 18">
    <name type="scientific">Strigamia maritima</name>
    <name type="common">European centipede</name>
    <name type="synonym">Geophilus maritimus</name>
    <dbReference type="NCBI Taxonomy" id="126957"/>
    <lineage>
        <taxon>Eukaryota</taxon>
        <taxon>Metazoa</taxon>
        <taxon>Ecdysozoa</taxon>
        <taxon>Arthropoda</taxon>
        <taxon>Myriapoda</taxon>
        <taxon>Chilopoda</taxon>
        <taxon>Pleurostigmophora</taxon>
        <taxon>Geophilomorpha</taxon>
        <taxon>Linotaeniidae</taxon>
        <taxon>Strigamia</taxon>
    </lineage>
</organism>
<dbReference type="InterPro" id="IPR006875">
    <property type="entry name" value="Sarcoglycan"/>
</dbReference>
<reference evidence="18" key="1">
    <citation type="submission" date="2011-05" db="EMBL/GenBank/DDBJ databases">
        <authorList>
            <person name="Richards S.R."/>
            <person name="Qu J."/>
            <person name="Jiang H."/>
            <person name="Jhangiani S.N."/>
            <person name="Agravi P."/>
            <person name="Goodspeed R."/>
            <person name="Gross S."/>
            <person name="Mandapat C."/>
            <person name="Jackson L."/>
            <person name="Mathew T."/>
            <person name="Pu L."/>
            <person name="Thornton R."/>
            <person name="Saada N."/>
            <person name="Wilczek-Boney K.B."/>
            <person name="Lee S."/>
            <person name="Kovar C."/>
            <person name="Wu Y."/>
            <person name="Scherer S.E."/>
            <person name="Worley K.C."/>
            <person name="Muzny D.M."/>
            <person name="Gibbs R."/>
        </authorList>
    </citation>
    <scope>NUCLEOTIDE SEQUENCE</scope>
    <source>
        <strain evidence="18">Brora</strain>
    </source>
</reference>
<dbReference type="PhylomeDB" id="T1J3F8"/>
<dbReference type="STRING" id="126957.T1J3F8"/>
<proteinExistence type="inferred from homology"/>
<evidence type="ECO:0000256" key="14">
    <source>
        <dbReference type="ARBA" id="ARBA00023212"/>
    </source>
</evidence>
<feature type="transmembrane region" description="Helical" evidence="16">
    <location>
        <begin position="55"/>
        <end position="82"/>
    </location>
</feature>
<evidence type="ECO:0000313" key="18">
    <source>
        <dbReference type="Proteomes" id="UP000014500"/>
    </source>
</evidence>
<reference evidence="17" key="2">
    <citation type="submission" date="2015-02" db="UniProtKB">
        <authorList>
            <consortium name="EnsemblMetazoa"/>
        </authorList>
    </citation>
    <scope>IDENTIFICATION</scope>
</reference>